<keyword evidence="4 6" id="KW-1133">Transmembrane helix</keyword>
<evidence type="ECO:0000313" key="8">
    <source>
        <dbReference type="EMBL" id="MXO97769.1"/>
    </source>
</evidence>
<feature type="transmembrane region" description="Helical" evidence="6">
    <location>
        <begin position="145"/>
        <end position="165"/>
    </location>
</feature>
<dbReference type="GO" id="GO:0016020">
    <property type="term" value="C:membrane"/>
    <property type="evidence" value="ECO:0007669"/>
    <property type="project" value="UniProtKB-SubCell"/>
</dbReference>
<feature type="domain" description="Major facilitator superfamily (MFS) profile" evidence="7">
    <location>
        <begin position="19"/>
        <end position="412"/>
    </location>
</feature>
<evidence type="ECO:0000256" key="4">
    <source>
        <dbReference type="ARBA" id="ARBA00022989"/>
    </source>
</evidence>
<dbReference type="PANTHER" id="PTHR42718">
    <property type="entry name" value="MAJOR FACILITATOR SUPERFAMILY MULTIDRUG TRANSPORTER MFSC"/>
    <property type="match status" value="1"/>
</dbReference>
<dbReference type="GO" id="GO:0022857">
    <property type="term" value="F:transmembrane transporter activity"/>
    <property type="evidence" value="ECO:0007669"/>
    <property type="project" value="InterPro"/>
</dbReference>
<keyword evidence="3 6" id="KW-0812">Transmembrane</keyword>
<sequence>MDVTGGKPRARSGGYEVSVLLLLTLANGVVAFDRLTVAYLSPYIVADLQLSNQQLGLLAAALSGAIALSAFFGGRIADQTGQRKLILIICTVLFSLGSGAGGLAMSFAVLFGARAMLGLAEGPMVPISQAVIAQTSAPERRGVAMGFMQMVGAFGIAGILGPIVATQLAEDYGWRMTMLLSIVPGLLLALGIAFVLKRDEPRAAVLAAADAEKGDQGSFIDAIGQLLTISNMRVALAVAAMFTAWLVLQNTFLAVYLTDVKGLSPQTAGSVIAMGGVAGIVGGIGLPFVSDRIGRKPVMVGAALAGMGCPIALLMLPGDPILLGAAILLGWLPLGIAPLYCATVPTESVSPALAATAIGLTMGTAEFFGGVVLPPLAGALADGFGLQSVFLICIALALGAAMVAMFLKETAPRIAAQAEL</sequence>
<feature type="transmembrane region" description="Helical" evidence="6">
    <location>
        <begin position="298"/>
        <end position="315"/>
    </location>
</feature>
<feature type="transmembrane region" description="Helical" evidence="6">
    <location>
        <begin position="115"/>
        <end position="133"/>
    </location>
</feature>
<dbReference type="InterPro" id="IPR036259">
    <property type="entry name" value="MFS_trans_sf"/>
</dbReference>
<dbReference type="SUPFAM" id="SSF103473">
    <property type="entry name" value="MFS general substrate transporter"/>
    <property type="match status" value="1"/>
</dbReference>
<keyword evidence="9" id="KW-1185">Reference proteome</keyword>
<dbReference type="OrthoDB" id="9794076at2"/>
<name>A0A6I4TQX7_9SPHN</name>
<feature type="transmembrane region" description="Helical" evidence="6">
    <location>
        <begin position="55"/>
        <end position="73"/>
    </location>
</feature>
<feature type="transmembrane region" description="Helical" evidence="6">
    <location>
        <begin position="177"/>
        <end position="196"/>
    </location>
</feature>
<protein>
    <submittedName>
        <fullName evidence="8">MFS transporter</fullName>
    </submittedName>
</protein>
<dbReference type="PROSITE" id="PS50850">
    <property type="entry name" value="MFS"/>
    <property type="match status" value="1"/>
</dbReference>
<evidence type="ECO:0000256" key="2">
    <source>
        <dbReference type="ARBA" id="ARBA00022448"/>
    </source>
</evidence>
<evidence type="ECO:0000256" key="1">
    <source>
        <dbReference type="ARBA" id="ARBA00004141"/>
    </source>
</evidence>
<evidence type="ECO:0000259" key="7">
    <source>
        <dbReference type="PROSITE" id="PS50850"/>
    </source>
</evidence>
<feature type="transmembrane region" description="Helical" evidence="6">
    <location>
        <begin position="268"/>
        <end position="286"/>
    </location>
</feature>
<dbReference type="AlphaFoldDB" id="A0A6I4TQX7"/>
<feature type="transmembrane region" description="Helical" evidence="6">
    <location>
        <begin position="352"/>
        <end position="373"/>
    </location>
</feature>
<dbReference type="InterPro" id="IPR020846">
    <property type="entry name" value="MFS_dom"/>
</dbReference>
<keyword evidence="2" id="KW-0813">Transport</keyword>
<evidence type="ECO:0000256" key="3">
    <source>
        <dbReference type="ARBA" id="ARBA00022692"/>
    </source>
</evidence>
<dbReference type="InterPro" id="IPR011701">
    <property type="entry name" value="MFS"/>
</dbReference>
<comment type="subcellular location">
    <subcellularLocation>
        <location evidence="1">Membrane</location>
        <topology evidence="1">Multi-pass membrane protein</topology>
    </subcellularLocation>
</comment>
<comment type="caution">
    <text evidence="8">The sequence shown here is derived from an EMBL/GenBank/DDBJ whole genome shotgun (WGS) entry which is preliminary data.</text>
</comment>
<dbReference type="EMBL" id="WTYJ01000001">
    <property type="protein sequence ID" value="MXO97769.1"/>
    <property type="molecule type" value="Genomic_DNA"/>
</dbReference>
<evidence type="ECO:0000256" key="6">
    <source>
        <dbReference type="SAM" id="Phobius"/>
    </source>
</evidence>
<dbReference type="Gene3D" id="1.20.1250.20">
    <property type="entry name" value="MFS general substrate transporter like domains"/>
    <property type="match status" value="2"/>
</dbReference>
<feature type="transmembrane region" description="Helical" evidence="6">
    <location>
        <begin position="321"/>
        <end position="340"/>
    </location>
</feature>
<evidence type="ECO:0000313" key="9">
    <source>
        <dbReference type="Proteomes" id="UP000469430"/>
    </source>
</evidence>
<evidence type="ECO:0000256" key="5">
    <source>
        <dbReference type="ARBA" id="ARBA00023136"/>
    </source>
</evidence>
<feature type="transmembrane region" description="Helical" evidence="6">
    <location>
        <begin position="234"/>
        <end position="256"/>
    </location>
</feature>
<dbReference type="Proteomes" id="UP000469430">
    <property type="component" value="Unassembled WGS sequence"/>
</dbReference>
<proteinExistence type="predicted"/>
<feature type="transmembrane region" description="Helical" evidence="6">
    <location>
        <begin position="385"/>
        <end position="407"/>
    </location>
</feature>
<reference evidence="8 9" key="1">
    <citation type="submission" date="2019-12" db="EMBL/GenBank/DDBJ databases">
        <title>Genomic-based taxomic classification of the family Erythrobacteraceae.</title>
        <authorList>
            <person name="Xu L."/>
        </authorList>
    </citation>
    <scope>NUCLEOTIDE SEQUENCE [LARGE SCALE GENOMIC DNA]</scope>
    <source>
        <strain evidence="8 9">S36</strain>
    </source>
</reference>
<organism evidence="8 9">
    <name type="scientific">Croceibacterium xixiisoli</name>
    <dbReference type="NCBI Taxonomy" id="1476466"/>
    <lineage>
        <taxon>Bacteria</taxon>
        <taxon>Pseudomonadati</taxon>
        <taxon>Pseudomonadota</taxon>
        <taxon>Alphaproteobacteria</taxon>
        <taxon>Sphingomonadales</taxon>
        <taxon>Erythrobacteraceae</taxon>
        <taxon>Croceibacterium</taxon>
    </lineage>
</organism>
<accession>A0A6I4TQX7</accession>
<keyword evidence="5 6" id="KW-0472">Membrane</keyword>
<dbReference type="RefSeq" id="WP_161389466.1">
    <property type="nucleotide sequence ID" value="NZ_JBHSCP010000001.1"/>
</dbReference>
<feature type="transmembrane region" description="Helical" evidence="6">
    <location>
        <begin position="85"/>
        <end position="109"/>
    </location>
</feature>
<dbReference type="PANTHER" id="PTHR42718:SF9">
    <property type="entry name" value="MAJOR FACILITATOR SUPERFAMILY MULTIDRUG TRANSPORTER MFSC"/>
    <property type="match status" value="1"/>
</dbReference>
<dbReference type="Pfam" id="PF07690">
    <property type="entry name" value="MFS_1"/>
    <property type="match status" value="1"/>
</dbReference>
<gene>
    <name evidence="8" type="ORF">GRI97_02050</name>
</gene>